<dbReference type="AlphaFoldDB" id="A0A2K1J2B0"/>
<dbReference type="EnsemblPlants" id="Pp3c17_887V3.1">
    <property type="protein sequence ID" value="Pp3c17_887V3.1"/>
    <property type="gene ID" value="Pp3c17_887"/>
</dbReference>
<evidence type="ECO:0000313" key="3">
    <source>
        <dbReference type="Proteomes" id="UP000006727"/>
    </source>
</evidence>
<dbReference type="EMBL" id="ABEU02000017">
    <property type="protein sequence ID" value="PNR35657.1"/>
    <property type="molecule type" value="Genomic_DNA"/>
</dbReference>
<dbReference type="Gramene" id="Pp3c17_887V3.1">
    <property type="protein sequence ID" value="Pp3c17_887V3.1"/>
    <property type="gene ID" value="Pp3c17_887"/>
</dbReference>
<reference evidence="1 3" key="2">
    <citation type="journal article" date="2018" name="Plant J.">
        <title>The Physcomitrella patens chromosome-scale assembly reveals moss genome structure and evolution.</title>
        <authorList>
            <person name="Lang D."/>
            <person name="Ullrich K.K."/>
            <person name="Murat F."/>
            <person name="Fuchs J."/>
            <person name="Jenkins J."/>
            <person name="Haas F.B."/>
            <person name="Piednoel M."/>
            <person name="Gundlach H."/>
            <person name="Van Bel M."/>
            <person name="Meyberg R."/>
            <person name="Vives C."/>
            <person name="Morata J."/>
            <person name="Symeonidi A."/>
            <person name="Hiss M."/>
            <person name="Muchero W."/>
            <person name="Kamisugi Y."/>
            <person name="Saleh O."/>
            <person name="Blanc G."/>
            <person name="Decker E.L."/>
            <person name="van Gessel N."/>
            <person name="Grimwood J."/>
            <person name="Hayes R.D."/>
            <person name="Graham S.W."/>
            <person name="Gunter L.E."/>
            <person name="McDaniel S.F."/>
            <person name="Hoernstein S.N.W."/>
            <person name="Larsson A."/>
            <person name="Li F.W."/>
            <person name="Perroud P.F."/>
            <person name="Phillips J."/>
            <person name="Ranjan P."/>
            <person name="Rokshar D.S."/>
            <person name="Rothfels C.J."/>
            <person name="Schneider L."/>
            <person name="Shu S."/>
            <person name="Stevenson D.W."/>
            <person name="Thummler F."/>
            <person name="Tillich M."/>
            <person name="Villarreal Aguilar J.C."/>
            <person name="Widiez T."/>
            <person name="Wong G.K."/>
            <person name="Wymore A."/>
            <person name="Zhang Y."/>
            <person name="Zimmer A.D."/>
            <person name="Quatrano R.S."/>
            <person name="Mayer K.F.X."/>
            <person name="Goodstein D."/>
            <person name="Casacuberta J.M."/>
            <person name="Vandepoele K."/>
            <person name="Reski R."/>
            <person name="Cuming A.C."/>
            <person name="Tuskan G.A."/>
            <person name="Maumus F."/>
            <person name="Salse J."/>
            <person name="Schmutz J."/>
            <person name="Rensing S.A."/>
        </authorList>
    </citation>
    <scope>NUCLEOTIDE SEQUENCE [LARGE SCALE GENOMIC DNA]</scope>
    <source>
        <strain evidence="2 3">cv. Gransden 2004</strain>
    </source>
</reference>
<evidence type="ECO:0000313" key="1">
    <source>
        <dbReference type="EMBL" id="PNR35657.1"/>
    </source>
</evidence>
<dbReference type="Proteomes" id="UP000006727">
    <property type="component" value="Chromosome 17"/>
</dbReference>
<gene>
    <name evidence="1" type="ORF">PHYPA_021507</name>
</gene>
<protein>
    <submittedName>
        <fullName evidence="1 2">Uncharacterized protein</fullName>
    </submittedName>
</protein>
<sequence>MQASKQANNAICRAPTLLTYLRKPCQDPDHTQRFPHWKLLGVASKWGETKNKSKNTNKICELYESRNIICYHSSLDAPIQPSRRETVSPQAP</sequence>
<accession>A0A2K1J2B0</accession>
<keyword evidence="3" id="KW-1185">Reference proteome</keyword>
<name>A0A2K1J2B0_PHYPA</name>
<reference evidence="1 3" key="1">
    <citation type="journal article" date="2008" name="Science">
        <title>The Physcomitrella genome reveals evolutionary insights into the conquest of land by plants.</title>
        <authorList>
            <person name="Rensing S."/>
            <person name="Lang D."/>
            <person name="Zimmer A."/>
            <person name="Terry A."/>
            <person name="Salamov A."/>
            <person name="Shapiro H."/>
            <person name="Nishiyama T."/>
            <person name="Perroud P.-F."/>
            <person name="Lindquist E."/>
            <person name="Kamisugi Y."/>
            <person name="Tanahashi T."/>
            <person name="Sakakibara K."/>
            <person name="Fujita T."/>
            <person name="Oishi K."/>
            <person name="Shin-I T."/>
            <person name="Kuroki Y."/>
            <person name="Toyoda A."/>
            <person name="Suzuki Y."/>
            <person name="Hashimoto A."/>
            <person name="Yamaguchi K."/>
            <person name="Sugano A."/>
            <person name="Kohara Y."/>
            <person name="Fujiyama A."/>
            <person name="Anterola A."/>
            <person name="Aoki S."/>
            <person name="Ashton N."/>
            <person name="Barbazuk W.B."/>
            <person name="Barker E."/>
            <person name="Bennetzen J."/>
            <person name="Bezanilla M."/>
            <person name="Blankenship R."/>
            <person name="Cho S.H."/>
            <person name="Dutcher S."/>
            <person name="Estelle M."/>
            <person name="Fawcett J.A."/>
            <person name="Gundlach H."/>
            <person name="Hanada K."/>
            <person name="Heyl A."/>
            <person name="Hicks K.A."/>
            <person name="Hugh J."/>
            <person name="Lohr M."/>
            <person name="Mayer K."/>
            <person name="Melkozernov A."/>
            <person name="Murata T."/>
            <person name="Nelson D."/>
            <person name="Pils B."/>
            <person name="Prigge M."/>
            <person name="Reiss B."/>
            <person name="Renner T."/>
            <person name="Rombauts S."/>
            <person name="Rushton P."/>
            <person name="Sanderfoot A."/>
            <person name="Schween G."/>
            <person name="Shiu S.-H."/>
            <person name="Stueber K."/>
            <person name="Theodoulou F.L."/>
            <person name="Tu H."/>
            <person name="Van de Peer Y."/>
            <person name="Verrier P.J."/>
            <person name="Waters E."/>
            <person name="Wood A."/>
            <person name="Yang L."/>
            <person name="Cove D."/>
            <person name="Cuming A."/>
            <person name="Hasebe M."/>
            <person name="Lucas S."/>
            <person name="Mishler D.B."/>
            <person name="Reski R."/>
            <person name="Grigoriev I."/>
            <person name="Quatrano R.S."/>
            <person name="Boore J.L."/>
        </authorList>
    </citation>
    <scope>NUCLEOTIDE SEQUENCE [LARGE SCALE GENOMIC DNA]</scope>
    <source>
        <strain evidence="2 3">cv. Gransden 2004</strain>
    </source>
</reference>
<evidence type="ECO:0000313" key="2">
    <source>
        <dbReference type="EnsemblPlants" id="Pp3c17_887V3.1"/>
    </source>
</evidence>
<reference evidence="2" key="3">
    <citation type="submission" date="2020-12" db="UniProtKB">
        <authorList>
            <consortium name="EnsemblPlants"/>
        </authorList>
    </citation>
    <scope>IDENTIFICATION</scope>
</reference>
<organism evidence="1">
    <name type="scientific">Physcomitrium patens</name>
    <name type="common">Spreading-leaved earth moss</name>
    <name type="synonym">Physcomitrella patens</name>
    <dbReference type="NCBI Taxonomy" id="3218"/>
    <lineage>
        <taxon>Eukaryota</taxon>
        <taxon>Viridiplantae</taxon>
        <taxon>Streptophyta</taxon>
        <taxon>Embryophyta</taxon>
        <taxon>Bryophyta</taxon>
        <taxon>Bryophytina</taxon>
        <taxon>Bryopsida</taxon>
        <taxon>Funariidae</taxon>
        <taxon>Funariales</taxon>
        <taxon>Funariaceae</taxon>
        <taxon>Physcomitrium</taxon>
    </lineage>
</organism>
<proteinExistence type="predicted"/>
<dbReference type="InParanoid" id="A0A2K1J2B0"/>